<evidence type="ECO:0000256" key="4">
    <source>
        <dbReference type="ARBA" id="ARBA00022833"/>
    </source>
</evidence>
<dbReference type="Gene3D" id="3.40.140.10">
    <property type="entry name" value="Cytidine Deaminase, domain 2"/>
    <property type="match status" value="1"/>
</dbReference>
<dbReference type="PROSITE" id="PS51747">
    <property type="entry name" value="CYT_DCMP_DEAMINASES_2"/>
    <property type="match status" value="1"/>
</dbReference>
<evidence type="ECO:0000313" key="7">
    <source>
        <dbReference type="Proteomes" id="UP000005713"/>
    </source>
</evidence>
<dbReference type="GO" id="GO:0005737">
    <property type="term" value="C:cytoplasm"/>
    <property type="evidence" value="ECO:0007669"/>
    <property type="project" value="TreeGrafter"/>
</dbReference>
<evidence type="ECO:0000256" key="1">
    <source>
        <dbReference type="ARBA" id="ARBA00006576"/>
    </source>
</evidence>
<proteinExistence type="inferred from homology"/>
<keyword evidence="4" id="KW-0862">Zinc</keyword>
<dbReference type="InterPro" id="IPR016193">
    <property type="entry name" value="Cytidine_deaminase-like"/>
</dbReference>
<dbReference type="InterPro" id="IPR016192">
    <property type="entry name" value="APOBEC/CMP_deaminase_Zn-bd"/>
</dbReference>
<dbReference type="EMBL" id="AAYA01000003">
    <property type="protein sequence ID" value="EBA09089.1"/>
    <property type="molecule type" value="Genomic_DNA"/>
</dbReference>
<keyword evidence="2" id="KW-0479">Metal-binding</keyword>
<gene>
    <name evidence="6" type="ORF">SSE37_22644</name>
</gene>
<evidence type="ECO:0000313" key="6">
    <source>
        <dbReference type="EMBL" id="EBA09089.1"/>
    </source>
</evidence>
<evidence type="ECO:0000256" key="2">
    <source>
        <dbReference type="ARBA" id="ARBA00022723"/>
    </source>
</evidence>
<dbReference type="OrthoDB" id="9788517at2"/>
<dbReference type="InterPro" id="IPR015517">
    <property type="entry name" value="dCMP_deaminase-rel"/>
</dbReference>
<keyword evidence="7" id="KW-1185">Reference proteome</keyword>
<dbReference type="RefSeq" id="WP_005856452.1">
    <property type="nucleotide sequence ID" value="NZ_AAYA01000003.1"/>
</dbReference>
<organism evidence="6 7">
    <name type="scientific">Sagittula stellata (strain ATCC 700073 / DSM 11524 / E-37)</name>
    <dbReference type="NCBI Taxonomy" id="388399"/>
    <lineage>
        <taxon>Bacteria</taxon>
        <taxon>Pseudomonadati</taxon>
        <taxon>Pseudomonadota</taxon>
        <taxon>Alphaproteobacteria</taxon>
        <taxon>Rhodobacterales</taxon>
        <taxon>Roseobacteraceae</taxon>
        <taxon>Sagittula</taxon>
    </lineage>
</organism>
<comment type="similarity">
    <text evidence="1">Belongs to the cytidine and deoxycytidylate deaminase family.</text>
</comment>
<dbReference type="GO" id="GO:0004132">
    <property type="term" value="F:dCMP deaminase activity"/>
    <property type="evidence" value="ECO:0007669"/>
    <property type="project" value="TreeGrafter"/>
</dbReference>
<dbReference type="SUPFAM" id="SSF53927">
    <property type="entry name" value="Cytidine deaminase-like"/>
    <property type="match status" value="1"/>
</dbReference>
<accession>A3JZX4</accession>
<dbReference type="AlphaFoldDB" id="A3JZX4"/>
<dbReference type="PANTHER" id="PTHR11086">
    <property type="entry name" value="DEOXYCYTIDYLATE DEAMINASE-RELATED"/>
    <property type="match status" value="1"/>
</dbReference>
<comment type="caution">
    <text evidence="6">The sequence shown here is derived from an EMBL/GenBank/DDBJ whole genome shotgun (WGS) entry which is preliminary data.</text>
</comment>
<dbReference type="PROSITE" id="PS00903">
    <property type="entry name" value="CYT_DCMP_DEAMINASES_1"/>
    <property type="match status" value="1"/>
</dbReference>
<evidence type="ECO:0000259" key="5">
    <source>
        <dbReference type="PROSITE" id="PS51747"/>
    </source>
</evidence>
<sequence length="152" mass="16763">MANHHRAPDWWDRFFLDMAVHVATASRDPSTKVGCILVDEQRRLVGMGYNGFPRGVVDLPERYEDRPTKYLMVQHAEANAVLQSPSNSLAGSTAYLTAPPCSNCAGLLIQAGVKRVVSLGCNPDLALRFKDSFRASVQMFLEVGVTHDFILA</sequence>
<dbReference type="eggNOG" id="COG2131">
    <property type="taxonomic scope" value="Bacteria"/>
</dbReference>
<name>A3JZX4_SAGS3</name>
<dbReference type="Pfam" id="PF00383">
    <property type="entry name" value="dCMP_cyt_deam_1"/>
    <property type="match status" value="1"/>
</dbReference>
<reference evidence="6 7" key="1">
    <citation type="submission" date="2006-06" db="EMBL/GenBank/DDBJ databases">
        <authorList>
            <person name="Moran M.A."/>
            <person name="Ferriera S."/>
            <person name="Johnson J."/>
            <person name="Kravitz S."/>
            <person name="Beeson K."/>
            <person name="Sutton G."/>
            <person name="Rogers Y.-H."/>
            <person name="Friedman R."/>
            <person name="Frazier M."/>
            <person name="Venter J.C."/>
        </authorList>
    </citation>
    <scope>NUCLEOTIDE SEQUENCE [LARGE SCALE GENOMIC DNA]</scope>
    <source>
        <strain evidence="6 7">E-37</strain>
    </source>
</reference>
<dbReference type="GO" id="GO:0008270">
    <property type="term" value="F:zinc ion binding"/>
    <property type="evidence" value="ECO:0007669"/>
    <property type="project" value="InterPro"/>
</dbReference>
<dbReference type="PANTHER" id="PTHR11086:SF18">
    <property type="entry name" value="DEOXYCYTIDYLATE DEAMINASE"/>
    <property type="match status" value="1"/>
</dbReference>
<dbReference type="InterPro" id="IPR002125">
    <property type="entry name" value="CMP_dCMP_dom"/>
</dbReference>
<evidence type="ECO:0000256" key="3">
    <source>
        <dbReference type="ARBA" id="ARBA00022801"/>
    </source>
</evidence>
<dbReference type="Proteomes" id="UP000005713">
    <property type="component" value="Unassembled WGS sequence"/>
</dbReference>
<feature type="domain" description="CMP/dCMP-type deaminase" evidence="5">
    <location>
        <begin position="10"/>
        <end position="136"/>
    </location>
</feature>
<keyword evidence="3" id="KW-0378">Hydrolase</keyword>
<protein>
    <submittedName>
        <fullName evidence="6">Deoxycytidylate deaminase</fullName>
    </submittedName>
</protein>